<dbReference type="Gene3D" id="3.40.1190.20">
    <property type="match status" value="1"/>
</dbReference>
<feature type="domain" description="Carbohydrate kinase PfkB" evidence="3">
    <location>
        <begin position="15"/>
        <end position="264"/>
    </location>
</feature>
<dbReference type="InterPro" id="IPR011611">
    <property type="entry name" value="PfkB_dom"/>
</dbReference>
<evidence type="ECO:0000256" key="1">
    <source>
        <dbReference type="ARBA" id="ARBA00022679"/>
    </source>
</evidence>
<dbReference type="RefSeq" id="WP_002287927.1">
    <property type="nucleotide sequence ID" value="NZ_KI518297.1"/>
</dbReference>
<evidence type="ECO:0000313" key="4">
    <source>
        <dbReference type="EMBL" id="ERT46954.1"/>
    </source>
</evidence>
<dbReference type="NCBIfam" id="NF007321">
    <property type="entry name" value="PRK09813.1"/>
    <property type="match status" value="1"/>
</dbReference>
<accession>A0AAV3KY43</accession>
<name>A0AAV3KY43_ENTFC</name>
<dbReference type="PANTHER" id="PTHR10584:SF166">
    <property type="entry name" value="RIBOKINASE"/>
    <property type="match status" value="1"/>
</dbReference>
<proteinExistence type="predicted"/>
<dbReference type="InterPro" id="IPR029056">
    <property type="entry name" value="Ribokinase-like"/>
</dbReference>
<dbReference type="Pfam" id="PF00294">
    <property type="entry name" value="PfkB"/>
    <property type="match status" value="1"/>
</dbReference>
<keyword evidence="2" id="KW-0418">Kinase</keyword>
<dbReference type="AlphaFoldDB" id="A0AAV3KY43"/>
<dbReference type="PROSITE" id="PS00584">
    <property type="entry name" value="PFKB_KINASES_2"/>
    <property type="match status" value="1"/>
</dbReference>
<comment type="caution">
    <text evidence="4">The sequence shown here is derived from an EMBL/GenBank/DDBJ whole genome shotgun (WGS) entry which is preliminary data.</text>
</comment>
<dbReference type="SUPFAM" id="SSF53613">
    <property type="entry name" value="Ribokinase-like"/>
    <property type="match status" value="1"/>
</dbReference>
<reference evidence="4 5" key="1">
    <citation type="submission" date="2013-09" db="EMBL/GenBank/DDBJ databases">
        <title>The Genome Sequence of Enterococcus faecium 10/96A.</title>
        <authorList>
            <consortium name="The Broad Institute Genome Sequencing Platform"/>
            <consortium name="The Broad Institute Genome Sequencing Center for Infectious Disease"/>
            <person name="Earl A.M."/>
            <person name="Gilmore M.S."/>
            <person name="Lebreton F."/>
            <person name="Courvalin P."/>
            <person name="Walker B."/>
            <person name="Young S.K."/>
            <person name="Zeng Q."/>
            <person name="Gargeya S."/>
            <person name="Fitzgerald M."/>
            <person name="Haas B."/>
            <person name="Abouelleil A."/>
            <person name="Alvarado L."/>
            <person name="Arachchi H.M."/>
            <person name="Berlin A.M."/>
            <person name="Chapman S.B."/>
            <person name="Dewar J."/>
            <person name="Goldberg J."/>
            <person name="Griggs A."/>
            <person name="Gujja S."/>
            <person name="Hansen M."/>
            <person name="Howarth C."/>
            <person name="Imamovic A."/>
            <person name="Larimer J."/>
            <person name="McCowan C."/>
            <person name="Murphy C."/>
            <person name="Neiman D."/>
            <person name="Pearson M."/>
            <person name="Priest M."/>
            <person name="Roberts A."/>
            <person name="Saif S."/>
            <person name="Shea T."/>
            <person name="Sisk P."/>
            <person name="Sykes S."/>
            <person name="Wortman J."/>
            <person name="Nusbaum C."/>
            <person name="Birren B."/>
        </authorList>
    </citation>
    <scope>NUCLEOTIDE SEQUENCE [LARGE SCALE GENOMIC DNA]</scope>
    <source>
        <strain evidence="4 5">10/96A</strain>
    </source>
</reference>
<gene>
    <name evidence="4" type="ORF">O991_02961</name>
</gene>
<sequence>MRLAAIGSNCVDCYHTHNSVKGYPGGGPVNMAVYTTRLGGNASYIGPIGNDDNGKILIEGLESKGVNISHLEVKEGDTAVTDVELVNGERIFGEYREGVMKDYKLSSSDIDFILSHDVVVADLWGHSEKYLQSLQYNGIKTAFDCANRVDDKVCKLAIPFTEYLFFSYDGEDNPLLRDKMLEVANEGPKYVIVMLGENGSMCLHDDVFYQQGIYQADNLLDTMGAGDSYIAGFLFGQIEYDGDIKKSMDLGARTATETISYFGAW</sequence>
<dbReference type="GO" id="GO:0016301">
    <property type="term" value="F:kinase activity"/>
    <property type="evidence" value="ECO:0007669"/>
    <property type="project" value="UniProtKB-KW"/>
</dbReference>
<dbReference type="PANTHER" id="PTHR10584">
    <property type="entry name" value="SUGAR KINASE"/>
    <property type="match status" value="1"/>
</dbReference>
<dbReference type="Proteomes" id="UP000017126">
    <property type="component" value="Unassembled WGS sequence"/>
</dbReference>
<evidence type="ECO:0000259" key="3">
    <source>
        <dbReference type="Pfam" id="PF00294"/>
    </source>
</evidence>
<evidence type="ECO:0000313" key="5">
    <source>
        <dbReference type="Proteomes" id="UP000017126"/>
    </source>
</evidence>
<dbReference type="CDD" id="cd01940">
    <property type="entry name" value="Fructoselysine_kinase_like"/>
    <property type="match status" value="1"/>
</dbReference>
<evidence type="ECO:0000256" key="2">
    <source>
        <dbReference type="ARBA" id="ARBA00022777"/>
    </source>
</evidence>
<dbReference type="PROSITE" id="PS00583">
    <property type="entry name" value="PFKB_KINASES_1"/>
    <property type="match status" value="1"/>
</dbReference>
<protein>
    <recommendedName>
        <fullName evidence="3">Carbohydrate kinase PfkB domain-containing protein</fullName>
    </recommendedName>
</protein>
<organism evidence="4 5">
    <name type="scientific">Enterococcus faecium 10/96A</name>
    <dbReference type="NCBI Taxonomy" id="1391465"/>
    <lineage>
        <taxon>Bacteria</taxon>
        <taxon>Bacillati</taxon>
        <taxon>Bacillota</taxon>
        <taxon>Bacilli</taxon>
        <taxon>Lactobacillales</taxon>
        <taxon>Enterococcaceae</taxon>
        <taxon>Enterococcus</taxon>
    </lineage>
</organism>
<keyword evidence="1" id="KW-0808">Transferase</keyword>
<dbReference type="EMBL" id="AXOL01000081">
    <property type="protein sequence ID" value="ERT46954.1"/>
    <property type="molecule type" value="Genomic_DNA"/>
</dbReference>
<dbReference type="InterPro" id="IPR002173">
    <property type="entry name" value="Carboh/pur_kinase_PfkB_CS"/>
</dbReference>